<dbReference type="EMBL" id="BAABHD010000084">
    <property type="protein sequence ID" value="GAA4469203.1"/>
    <property type="molecule type" value="Genomic_DNA"/>
</dbReference>
<dbReference type="RefSeq" id="WP_345249412.1">
    <property type="nucleotide sequence ID" value="NZ_BAABHD010000084.1"/>
</dbReference>
<dbReference type="Proteomes" id="UP001501175">
    <property type="component" value="Unassembled WGS sequence"/>
</dbReference>
<gene>
    <name evidence="1" type="ORF">GCM10023189_55880</name>
</gene>
<dbReference type="PANTHER" id="PTHR42754:SF1">
    <property type="entry name" value="LIPOPROTEIN"/>
    <property type="match status" value="1"/>
</dbReference>
<keyword evidence="2" id="KW-1185">Reference proteome</keyword>
<dbReference type="PANTHER" id="PTHR42754">
    <property type="entry name" value="ENDOGLUCANASE"/>
    <property type="match status" value="1"/>
</dbReference>
<comment type="caution">
    <text evidence="1">The sequence shown here is derived from an EMBL/GenBank/DDBJ whole genome shotgun (WGS) entry which is preliminary data.</text>
</comment>
<protein>
    <submittedName>
        <fullName evidence="1">Uncharacterized protein</fullName>
    </submittedName>
</protein>
<organism evidence="1 2">
    <name type="scientific">Nibrella saemangeumensis</name>
    <dbReference type="NCBI Taxonomy" id="1084526"/>
    <lineage>
        <taxon>Bacteria</taxon>
        <taxon>Pseudomonadati</taxon>
        <taxon>Bacteroidota</taxon>
        <taxon>Cytophagia</taxon>
        <taxon>Cytophagales</taxon>
        <taxon>Spirosomataceae</taxon>
        <taxon>Nibrella</taxon>
    </lineage>
</organism>
<sequence>MGGIHNNVWSFSDDNYEYSDCLQIKLGQDGTVKEALNKCNYTSEVTIPASGNVIPDNFIYRDYGVIKVGADGARQWQKSFGGSGDDFLQTIVATPDGGYLLGGESNSIASGDKTENTRGLTDYWIIKIDAKGTKVWDKTFGGVSRDWLTTVIATPDGGFLLGGVSESPPSGDKSASSGVRVFWVIKLQ</sequence>
<evidence type="ECO:0000313" key="1">
    <source>
        <dbReference type="EMBL" id="GAA4469203.1"/>
    </source>
</evidence>
<reference evidence="2" key="1">
    <citation type="journal article" date="2019" name="Int. J. Syst. Evol. Microbiol.">
        <title>The Global Catalogue of Microorganisms (GCM) 10K type strain sequencing project: providing services to taxonomists for standard genome sequencing and annotation.</title>
        <authorList>
            <consortium name="The Broad Institute Genomics Platform"/>
            <consortium name="The Broad Institute Genome Sequencing Center for Infectious Disease"/>
            <person name="Wu L."/>
            <person name="Ma J."/>
        </authorList>
    </citation>
    <scope>NUCLEOTIDE SEQUENCE [LARGE SCALE GENOMIC DNA]</scope>
    <source>
        <strain evidence="2">JCM 17927</strain>
    </source>
</reference>
<name>A0ABP8NPB6_9BACT</name>
<proteinExistence type="predicted"/>
<evidence type="ECO:0000313" key="2">
    <source>
        <dbReference type="Proteomes" id="UP001501175"/>
    </source>
</evidence>
<accession>A0ABP8NPB6</accession>